<dbReference type="RefSeq" id="XP_001022285.3">
    <property type="nucleotide sequence ID" value="XM_001022285.3"/>
</dbReference>
<feature type="coiled-coil region" evidence="1">
    <location>
        <begin position="207"/>
        <end position="234"/>
    </location>
</feature>
<feature type="compositionally biased region" description="Polar residues" evidence="2">
    <location>
        <begin position="1429"/>
        <end position="1443"/>
    </location>
</feature>
<dbReference type="Proteomes" id="UP000009168">
    <property type="component" value="Unassembled WGS sequence"/>
</dbReference>
<feature type="coiled-coil region" evidence="1">
    <location>
        <begin position="584"/>
        <end position="628"/>
    </location>
</feature>
<dbReference type="STRING" id="312017.I7M9L0"/>
<dbReference type="GeneID" id="7825633"/>
<reference evidence="4" key="1">
    <citation type="journal article" date="2006" name="PLoS Biol.">
        <title>Macronuclear genome sequence of the ciliate Tetrahymena thermophila, a model eukaryote.</title>
        <authorList>
            <person name="Eisen J.A."/>
            <person name="Coyne R.S."/>
            <person name="Wu M."/>
            <person name="Wu D."/>
            <person name="Thiagarajan M."/>
            <person name="Wortman J.R."/>
            <person name="Badger J.H."/>
            <person name="Ren Q."/>
            <person name="Amedeo P."/>
            <person name="Jones K.M."/>
            <person name="Tallon L.J."/>
            <person name="Delcher A.L."/>
            <person name="Salzberg S.L."/>
            <person name="Silva J.C."/>
            <person name="Haas B.J."/>
            <person name="Majoros W.H."/>
            <person name="Farzad M."/>
            <person name="Carlton J.M."/>
            <person name="Smith R.K. Jr."/>
            <person name="Garg J."/>
            <person name="Pearlman R.E."/>
            <person name="Karrer K.M."/>
            <person name="Sun L."/>
            <person name="Manning G."/>
            <person name="Elde N.C."/>
            <person name="Turkewitz A.P."/>
            <person name="Asai D.J."/>
            <person name="Wilkes D.E."/>
            <person name="Wang Y."/>
            <person name="Cai H."/>
            <person name="Collins K."/>
            <person name="Stewart B.A."/>
            <person name="Lee S.R."/>
            <person name="Wilamowska K."/>
            <person name="Weinberg Z."/>
            <person name="Ruzzo W.L."/>
            <person name="Wloga D."/>
            <person name="Gaertig J."/>
            <person name="Frankel J."/>
            <person name="Tsao C.-C."/>
            <person name="Gorovsky M.A."/>
            <person name="Keeling P.J."/>
            <person name="Waller R.F."/>
            <person name="Patron N.J."/>
            <person name="Cherry J.M."/>
            <person name="Stover N.A."/>
            <person name="Krieger C.J."/>
            <person name="del Toro C."/>
            <person name="Ryder H.F."/>
            <person name="Williamson S.C."/>
            <person name="Barbeau R.A."/>
            <person name="Hamilton E.P."/>
            <person name="Orias E."/>
        </authorList>
    </citation>
    <scope>NUCLEOTIDE SEQUENCE [LARGE SCALE GENOMIC DNA]</scope>
    <source>
        <strain evidence="4">SB210</strain>
    </source>
</reference>
<feature type="coiled-coil region" evidence="1">
    <location>
        <begin position="1564"/>
        <end position="1640"/>
    </location>
</feature>
<feature type="compositionally biased region" description="Basic and acidic residues" evidence="2">
    <location>
        <begin position="883"/>
        <end position="909"/>
    </location>
</feature>
<feature type="region of interest" description="Disordered" evidence="2">
    <location>
        <begin position="1347"/>
        <end position="1368"/>
    </location>
</feature>
<keyword evidence="4" id="KW-1185">Reference proteome</keyword>
<gene>
    <name evidence="3" type="ORF">TTHERM_00502310</name>
</gene>
<evidence type="ECO:0000313" key="4">
    <source>
        <dbReference type="Proteomes" id="UP000009168"/>
    </source>
</evidence>
<feature type="compositionally biased region" description="Basic and acidic residues" evidence="2">
    <location>
        <begin position="858"/>
        <end position="871"/>
    </location>
</feature>
<dbReference type="EMBL" id="GG662548">
    <property type="protein sequence ID" value="EAS02040.3"/>
    <property type="molecule type" value="Genomic_DNA"/>
</dbReference>
<feature type="compositionally biased region" description="Low complexity" evidence="2">
    <location>
        <begin position="974"/>
        <end position="983"/>
    </location>
</feature>
<accession>I7M9L0</accession>
<proteinExistence type="predicted"/>
<feature type="region of interest" description="Disordered" evidence="2">
    <location>
        <begin position="972"/>
        <end position="993"/>
    </location>
</feature>
<name>I7M9L0_TETTS</name>
<keyword evidence="1" id="KW-0175">Coiled coil</keyword>
<feature type="region of interest" description="Disordered" evidence="2">
    <location>
        <begin position="1410"/>
        <end position="1522"/>
    </location>
</feature>
<feature type="compositionally biased region" description="Polar residues" evidence="2">
    <location>
        <begin position="984"/>
        <end position="993"/>
    </location>
</feature>
<feature type="compositionally biased region" description="Polar residues" evidence="2">
    <location>
        <begin position="1102"/>
        <end position="1118"/>
    </location>
</feature>
<evidence type="ECO:0000256" key="2">
    <source>
        <dbReference type="SAM" id="MobiDB-lite"/>
    </source>
</evidence>
<dbReference type="eggNOG" id="ENOG502RT0G">
    <property type="taxonomic scope" value="Eukaryota"/>
</dbReference>
<feature type="compositionally biased region" description="Basic residues" evidence="2">
    <location>
        <begin position="1091"/>
        <end position="1101"/>
    </location>
</feature>
<feature type="compositionally biased region" description="Low complexity" evidence="2">
    <location>
        <begin position="1473"/>
        <end position="1482"/>
    </location>
</feature>
<feature type="region of interest" description="Disordered" evidence="2">
    <location>
        <begin position="1082"/>
        <end position="1157"/>
    </location>
</feature>
<feature type="compositionally biased region" description="Basic and acidic residues" evidence="2">
    <location>
        <begin position="1506"/>
        <end position="1522"/>
    </location>
</feature>
<dbReference type="InParanoid" id="I7M9L0"/>
<feature type="compositionally biased region" description="Basic and acidic residues" evidence="2">
    <location>
        <begin position="834"/>
        <end position="851"/>
    </location>
</feature>
<organism evidence="3 4">
    <name type="scientific">Tetrahymena thermophila (strain SB210)</name>
    <dbReference type="NCBI Taxonomy" id="312017"/>
    <lineage>
        <taxon>Eukaryota</taxon>
        <taxon>Sar</taxon>
        <taxon>Alveolata</taxon>
        <taxon>Ciliophora</taxon>
        <taxon>Intramacronucleata</taxon>
        <taxon>Oligohymenophorea</taxon>
        <taxon>Hymenostomatida</taxon>
        <taxon>Tetrahymenina</taxon>
        <taxon>Tetrahymenidae</taxon>
        <taxon>Tetrahymena</taxon>
    </lineage>
</organism>
<feature type="coiled-coil region" evidence="1">
    <location>
        <begin position="653"/>
        <end position="696"/>
    </location>
</feature>
<feature type="region of interest" description="Disordered" evidence="2">
    <location>
        <begin position="834"/>
        <end position="954"/>
    </location>
</feature>
<evidence type="ECO:0000313" key="3">
    <source>
        <dbReference type="EMBL" id="EAS02040.3"/>
    </source>
</evidence>
<protein>
    <submittedName>
        <fullName evidence="3">Uncharacterized protein</fullName>
    </submittedName>
</protein>
<sequence length="1911" mass="224384">MNQTYMESFSYFGSNSFNRYQSKRGTRNTSPIQENSLRIREIAQQNIYIMFPNARDPLTGITSQNNRLNQKINSKSTTQLPKLQAGSENFSKTISTHASLTQKTFNKTILEIGEKNETLVKPFMTTKRSEVNQIQGMFKTVRKSSKQNYFGLDNSLEYDFPFHQIVDFVKNHSQGFENKLNTDLHKHYQRMYIKNKFKIKKLRHDKKERIIKIRERIIQDNKQLEERRMQIKQMLIEHSKPNNEKTISNDKTPLQVKQFVLQQNIKDLSEFDEILNKYEQYFKNSNQDSIDGEVKKEDFNRLHDLYNETTTKQQVVQQFQYKEGGLLHKLMIKQNQKKELHVIKTQNDSLAQRDIFEDHKKSIKTVEDIFIEQIIYFIQQNGIAALSPVDYFNFRGIVINRKNQYKQMLSELDDIIEIKRHIKYNTEGQRKKKQEEQEEEQAKFYITQEQSSIVRKSQIETNDQTYQDSILNYKNSLSTSIGTERVVLHPKILEFIPPNSFLPRLQDQQSLSKRNFQINSDFYNSFKNNTSIENNNNNINDSDKFGMNNDQSSMFQLSSHRIEDNNSIKKIIEEGMTTERGKSVQNLTERSKESQDEYDADLNQLQYLMELNNQNENTERDQEEAMRMKLQIIKLMMKDDKKSIMKKLTERILSKIEQRREVLLRQIEKEENKEKLEELQQELQREIKKKNVQLLLLTHTNSLKKVSHRLMYEYDQQAQYYRELSNSASLAGSENLNSPTNELKDSISPLAFETIFNLIDDPDDVVANFIINQMDKQGTLENLLNHLKSQESQTGSIDIDKVKDYILMINNSIPQEEIKNLEMKNGKIVGRIKKQEKNRKSQEEIQIHQDEVIEPVEDDNKQTEQVEKLEQDNPDYYKFYQKNKPEKIQIRLKDKTSDETRNMRLKSDQSPHGSEQSQDASGLSVDNENNDQKTSKKDQIKKRQNPNSKSFKNKINVYQDLNNSKLKDLARVGSSYSETSQSSNNVRSKQNSHFQRELINNESTARKEVLLNLKGYENAQDILLGEFTAEEQIRAQEELRLRREEEQRKIKTIGKKMNFTENDDDPELMRLKELIQFSETQKRNQSFNVKMQHKKGNKSKFARSNSQTKEENQLQVVDQQQQQQQQRRRSTIDIPQISQTKYGNKRISKLGNTKDGEDIPQFYQEFMKQKNKQNDVYEEIEIEVTDTSDTESQYDENGQLIPKQKKKKKKIILVKKGENGSITLDQQQQLPQGFKITKDGKIVKVEKITLEDGTVIEVEKEVKQNKLRQLVQDENGNMVQKVDKIKIKKFKVVKRILENGTVQETEVTDNDSDLNESISTDKISVSIDESASRPLTPNTRQQMIYEKQKKKKEQMKQELKESPRKKKKIIKRVIKSNGEIEEIITEVDDPIGGEEIQEYDSKGNLTKQLFIPAEQKKDQNKLIIKKLNSPGSQNVPSNSGGSTKNKKKQKEKVQEEWFNEDGTPWVSSKNKKNQGGANNNQDGGFGSTTNRKKQESNASNLSKISQKIEKEVKQEPPKPPEKIKQIIDGREIEYMPLASNESFHSDDIPSSLIDDSQSIKSADLNQMDADKKKMYQKIKKKREQAKQKKIREQLEKEIKDFRKNNVFTELEQLMKQNLSLRELKRQIEVYLEMLKGKNMDDETKYNIFLYLQRKEQLVTFLIAFEDNFESNVMIRPDVMQEIRQFLKKRVSLVKADNEKKMKFTRPVVMPDGNGLSLFEEFKGDNISEWEIRQIMKYASYNQDVQKIIDRLRQFKQDTNAIIQLKLMLKRLETKVIQTDLDYLHIMNQNDDYIQNLQNADNQSRSKQSSLYQSKDKIIKDTQDQFNQKIEALRKCKQKNPEKFQGLLTQFQTVKSDSNIFKALKNELAEKADKLNMHTAKVTQAMWTNRMKNFGVTKVNFNMVKTQKIPNI</sequence>
<dbReference type="KEGG" id="tet:TTHERM_00502310"/>
<feature type="compositionally biased region" description="Polar residues" evidence="2">
    <location>
        <begin position="1496"/>
        <end position="1505"/>
    </location>
</feature>
<evidence type="ECO:0000256" key="1">
    <source>
        <dbReference type="SAM" id="Coils"/>
    </source>
</evidence>
<feature type="compositionally biased region" description="Polar residues" evidence="2">
    <location>
        <begin position="910"/>
        <end position="927"/>
    </location>
</feature>